<feature type="region of interest" description="Disordered" evidence="2">
    <location>
        <begin position="419"/>
        <end position="469"/>
    </location>
</feature>
<name>A0A1V9Y1E5_9ACAR</name>
<feature type="coiled-coil region" evidence="1">
    <location>
        <begin position="645"/>
        <end position="672"/>
    </location>
</feature>
<proteinExistence type="predicted"/>
<keyword evidence="4" id="KW-1185">Reference proteome</keyword>
<feature type="region of interest" description="Disordered" evidence="2">
    <location>
        <begin position="32"/>
        <end position="51"/>
    </location>
</feature>
<feature type="compositionally biased region" description="Basic and acidic residues" evidence="2">
    <location>
        <begin position="443"/>
        <end position="461"/>
    </location>
</feature>
<feature type="compositionally biased region" description="Low complexity" evidence="2">
    <location>
        <begin position="249"/>
        <end position="262"/>
    </location>
</feature>
<feature type="region of interest" description="Disordered" evidence="2">
    <location>
        <begin position="1"/>
        <end position="27"/>
    </location>
</feature>
<protein>
    <submittedName>
        <fullName evidence="3">Uncharacterized protein</fullName>
    </submittedName>
</protein>
<feature type="region of interest" description="Disordered" evidence="2">
    <location>
        <begin position="88"/>
        <end position="164"/>
    </location>
</feature>
<evidence type="ECO:0000256" key="1">
    <source>
        <dbReference type="SAM" id="Coils"/>
    </source>
</evidence>
<sequence>MSERTLSQSTTSLVRSKSLRLPSKNKDVIQENIRNVSSLSRSGSLRDHKKNKDLVGVCRDDSLLHGSTVISGEGIARSDKDSIRALSKSCHGSLGSSNGASHDNSLRRNGSSGGSLSSRRPFNSRAEHSRAIARASPVSPTGSTPPPRERGGPELRETREMRTNNGRDYAADLKLLVAEHLKLQQEYARVRQQLVEKNVASTVERIERGDRSNGPMSPTAGQRSPCAPSSLSELSSIPELDPQPPQQLNDINNNSSHINGNGKTRDTLLSVRCCSKRTREDVAVEAYRREVLRLQEELHRMQKLYWNQVILQQTNSRHPQERDGSGIIVVDLLNQLEANRGELLENRSKVRRLEEQLNASVRETALCRDALRDYQLQLDEQSNCERSLKRRLAEAMDELREAREALQFAEDELRSMAATDPVPTDAPIATAQQQPEEQQQSPTREKSLKQNSERTPPDGKSHQSGSVNGGAAEALFYDTSEKENKDNATNQSKGKDSCGDQWRSLQAHQVIVELSRQLEAMVREDGRFAEDHLDLSDLELKRVVEPDSVLHYPSLPSNVDKSTAPIKQTEEAAQNAALGWARRGLAGRRVLRARLLDKMKTAQDQIVELKNSLDLMCRRHSDCEELVRSLELKLEQGGSEIAGLRSQLLREQDEHRNEIQSLKKQIDELSSKNRSSCCRSDTVDEQQQSVAEHYRIRHDETTSQLCRNGPTPSDIDGPVTISTAALQRDNILLKQEISKLREAAHDQEELVRAMAAEFRRSQQLWEDNYCRTRADLRARDQQVDSVVDVLRGLPEVVGQCPSLHLLYRSLTDPGARPPANKLGVKSNGVVASAV</sequence>
<reference evidence="3 4" key="1">
    <citation type="journal article" date="2017" name="Gigascience">
        <title>Draft genome of the honey bee ectoparasitic mite, Tropilaelaps mercedesae, is shaped by the parasitic life history.</title>
        <authorList>
            <person name="Dong X."/>
            <person name="Armstrong S.D."/>
            <person name="Xia D."/>
            <person name="Makepeace B.L."/>
            <person name="Darby A.C."/>
            <person name="Kadowaki T."/>
        </authorList>
    </citation>
    <scope>NUCLEOTIDE SEQUENCE [LARGE SCALE GENOMIC DNA]</scope>
    <source>
        <strain evidence="3">Wuxi-XJTLU</strain>
    </source>
</reference>
<dbReference type="Proteomes" id="UP000192247">
    <property type="component" value="Unassembled WGS sequence"/>
</dbReference>
<evidence type="ECO:0000256" key="2">
    <source>
        <dbReference type="SAM" id="MobiDB-lite"/>
    </source>
</evidence>
<feature type="compositionally biased region" description="Polar residues" evidence="2">
    <location>
        <begin position="94"/>
        <end position="103"/>
    </location>
</feature>
<feature type="compositionally biased region" description="Low complexity" evidence="2">
    <location>
        <begin position="224"/>
        <end position="240"/>
    </location>
</feature>
<feature type="compositionally biased region" description="Polar residues" evidence="2">
    <location>
        <begin position="1"/>
        <end position="15"/>
    </location>
</feature>
<dbReference type="OrthoDB" id="6503689at2759"/>
<dbReference type="EMBL" id="MNPL01001124">
    <property type="protein sequence ID" value="OQR79428.1"/>
    <property type="molecule type" value="Genomic_DNA"/>
</dbReference>
<evidence type="ECO:0000313" key="3">
    <source>
        <dbReference type="EMBL" id="OQR79428.1"/>
    </source>
</evidence>
<feature type="coiled-coil region" evidence="1">
    <location>
        <begin position="333"/>
        <end position="419"/>
    </location>
</feature>
<accession>A0A1V9Y1E5</accession>
<comment type="caution">
    <text evidence="3">The sequence shown here is derived from an EMBL/GenBank/DDBJ whole genome shotgun (WGS) entry which is preliminary data.</text>
</comment>
<feature type="region of interest" description="Disordered" evidence="2">
    <location>
        <begin position="481"/>
        <end position="500"/>
    </location>
</feature>
<feature type="coiled-coil region" evidence="1">
    <location>
        <begin position="592"/>
        <end position="619"/>
    </location>
</feature>
<gene>
    <name evidence="3" type="ORF">BIW11_02556</name>
</gene>
<dbReference type="InParanoid" id="A0A1V9Y1E5"/>
<feature type="region of interest" description="Disordered" evidence="2">
    <location>
        <begin position="205"/>
        <end position="263"/>
    </location>
</feature>
<feature type="coiled-coil region" evidence="1">
    <location>
        <begin position="723"/>
        <end position="757"/>
    </location>
</feature>
<evidence type="ECO:0000313" key="4">
    <source>
        <dbReference type="Proteomes" id="UP000192247"/>
    </source>
</evidence>
<feature type="compositionally biased region" description="Low complexity" evidence="2">
    <location>
        <begin position="107"/>
        <end position="120"/>
    </location>
</feature>
<feature type="compositionally biased region" description="Polar residues" evidence="2">
    <location>
        <begin position="32"/>
        <end position="43"/>
    </location>
</feature>
<dbReference type="AlphaFoldDB" id="A0A1V9Y1E5"/>
<organism evidence="3 4">
    <name type="scientific">Tropilaelaps mercedesae</name>
    <dbReference type="NCBI Taxonomy" id="418985"/>
    <lineage>
        <taxon>Eukaryota</taxon>
        <taxon>Metazoa</taxon>
        <taxon>Ecdysozoa</taxon>
        <taxon>Arthropoda</taxon>
        <taxon>Chelicerata</taxon>
        <taxon>Arachnida</taxon>
        <taxon>Acari</taxon>
        <taxon>Parasitiformes</taxon>
        <taxon>Mesostigmata</taxon>
        <taxon>Gamasina</taxon>
        <taxon>Dermanyssoidea</taxon>
        <taxon>Laelapidae</taxon>
        <taxon>Tropilaelaps</taxon>
    </lineage>
</organism>
<keyword evidence="1" id="KW-0175">Coiled coil</keyword>
<feature type="compositionally biased region" description="Basic and acidic residues" evidence="2">
    <location>
        <begin position="147"/>
        <end position="162"/>
    </location>
</feature>